<evidence type="ECO:0000256" key="1">
    <source>
        <dbReference type="ARBA" id="ARBA00022553"/>
    </source>
</evidence>
<keyword evidence="1 3" id="KW-0597">Phosphoprotein</keyword>
<dbReference type="InterPro" id="IPR000792">
    <property type="entry name" value="Tscrpt_reg_LuxR_C"/>
</dbReference>
<dbReference type="PRINTS" id="PR00038">
    <property type="entry name" value="HTHLUXR"/>
</dbReference>
<dbReference type="PROSITE" id="PS50110">
    <property type="entry name" value="RESPONSE_REGULATORY"/>
    <property type="match status" value="1"/>
</dbReference>
<sequence length="217" mass="23047">MGQGLMRIVIIAAVRLYREGLADVLRHQGTFTVTGTAGSGPAGVECVRRHRPDLVLVDSTTPGGVGILTQLRAVAPQSRVVVLGVAEDVIEIVACVEAGAAGYVPRDGSIADLIATLERAGRGEAVCPPAVLAGLLHRVAEMTGGGGFLESGELTSRELQIVALIENGLTNREIADRLSMAPSTVKNHIHNIFDKLQIRRRAEAAAWARRHRDQGRV</sequence>
<organism evidence="6 7">
    <name type="scientific">Actinoplanes lutulentus</name>
    <dbReference type="NCBI Taxonomy" id="1287878"/>
    <lineage>
        <taxon>Bacteria</taxon>
        <taxon>Bacillati</taxon>
        <taxon>Actinomycetota</taxon>
        <taxon>Actinomycetes</taxon>
        <taxon>Micromonosporales</taxon>
        <taxon>Micromonosporaceae</taxon>
        <taxon>Actinoplanes</taxon>
    </lineage>
</organism>
<dbReference type="Proteomes" id="UP000249341">
    <property type="component" value="Unassembled WGS sequence"/>
</dbReference>
<keyword evidence="7" id="KW-1185">Reference proteome</keyword>
<name>A0A327Z7K9_9ACTN</name>
<dbReference type="AlphaFoldDB" id="A0A327Z7K9"/>
<evidence type="ECO:0000259" key="4">
    <source>
        <dbReference type="PROSITE" id="PS50043"/>
    </source>
</evidence>
<dbReference type="CDD" id="cd06170">
    <property type="entry name" value="LuxR_C_like"/>
    <property type="match status" value="1"/>
</dbReference>
<evidence type="ECO:0000259" key="5">
    <source>
        <dbReference type="PROSITE" id="PS50110"/>
    </source>
</evidence>
<keyword evidence="2" id="KW-0238">DNA-binding</keyword>
<dbReference type="InterPro" id="IPR016032">
    <property type="entry name" value="Sig_transdc_resp-reg_C-effctor"/>
</dbReference>
<dbReference type="InterPro" id="IPR011006">
    <property type="entry name" value="CheY-like_superfamily"/>
</dbReference>
<dbReference type="SMART" id="SM00448">
    <property type="entry name" value="REC"/>
    <property type="match status" value="1"/>
</dbReference>
<proteinExistence type="predicted"/>
<evidence type="ECO:0000256" key="2">
    <source>
        <dbReference type="ARBA" id="ARBA00023125"/>
    </source>
</evidence>
<feature type="modified residue" description="4-aspartylphosphate" evidence="3">
    <location>
        <position position="58"/>
    </location>
</feature>
<feature type="domain" description="HTH luxR-type" evidence="4">
    <location>
        <begin position="147"/>
        <end position="212"/>
    </location>
</feature>
<evidence type="ECO:0000256" key="3">
    <source>
        <dbReference type="PROSITE-ProRule" id="PRU00169"/>
    </source>
</evidence>
<evidence type="ECO:0000313" key="6">
    <source>
        <dbReference type="EMBL" id="RAK34463.1"/>
    </source>
</evidence>
<dbReference type="SUPFAM" id="SSF46894">
    <property type="entry name" value="C-terminal effector domain of the bipartite response regulators"/>
    <property type="match status" value="1"/>
</dbReference>
<accession>A0A327Z7K9</accession>
<dbReference type="PROSITE" id="PS00622">
    <property type="entry name" value="HTH_LUXR_1"/>
    <property type="match status" value="1"/>
</dbReference>
<gene>
    <name evidence="6" type="ORF">B0I29_11162</name>
</gene>
<dbReference type="EMBL" id="QLMJ01000011">
    <property type="protein sequence ID" value="RAK34463.1"/>
    <property type="molecule type" value="Genomic_DNA"/>
</dbReference>
<reference evidence="6 7" key="1">
    <citation type="submission" date="2018-06" db="EMBL/GenBank/DDBJ databases">
        <title>Genomic Encyclopedia of Type Strains, Phase III (KMG-III): the genomes of soil and plant-associated and newly described type strains.</title>
        <authorList>
            <person name="Whitman W."/>
        </authorList>
    </citation>
    <scope>NUCLEOTIDE SEQUENCE [LARGE SCALE GENOMIC DNA]</scope>
    <source>
        <strain evidence="6 7">CGMCC 4.7090</strain>
    </source>
</reference>
<dbReference type="PANTHER" id="PTHR43214:SF43">
    <property type="entry name" value="TWO-COMPONENT RESPONSE REGULATOR"/>
    <property type="match status" value="1"/>
</dbReference>
<protein>
    <submittedName>
        <fullName evidence="6">LuxR family two component transcriptional regulator</fullName>
    </submittedName>
</protein>
<dbReference type="PROSITE" id="PS50043">
    <property type="entry name" value="HTH_LUXR_2"/>
    <property type="match status" value="1"/>
</dbReference>
<dbReference type="GO" id="GO:0000160">
    <property type="term" value="P:phosphorelay signal transduction system"/>
    <property type="evidence" value="ECO:0007669"/>
    <property type="project" value="InterPro"/>
</dbReference>
<dbReference type="SUPFAM" id="SSF52172">
    <property type="entry name" value="CheY-like"/>
    <property type="match status" value="1"/>
</dbReference>
<dbReference type="PANTHER" id="PTHR43214">
    <property type="entry name" value="TWO-COMPONENT RESPONSE REGULATOR"/>
    <property type="match status" value="1"/>
</dbReference>
<dbReference type="Pfam" id="PF00196">
    <property type="entry name" value="GerE"/>
    <property type="match status" value="1"/>
</dbReference>
<dbReference type="SMART" id="SM00421">
    <property type="entry name" value="HTH_LUXR"/>
    <property type="match status" value="1"/>
</dbReference>
<dbReference type="Gene3D" id="3.40.50.2300">
    <property type="match status" value="1"/>
</dbReference>
<dbReference type="OrthoDB" id="4727384at2"/>
<evidence type="ECO:0000313" key="7">
    <source>
        <dbReference type="Proteomes" id="UP000249341"/>
    </source>
</evidence>
<dbReference type="InterPro" id="IPR058245">
    <property type="entry name" value="NreC/VraR/RcsB-like_REC"/>
</dbReference>
<feature type="domain" description="Response regulatory" evidence="5">
    <location>
        <begin position="7"/>
        <end position="121"/>
    </location>
</feature>
<dbReference type="InterPro" id="IPR001789">
    <property type="entry name" value="Sig_transdc_resp-reg_receiver"/>
</dbReference>
<dbReference type="Pfam" id="PF00072">
    <property type="entry name" value="Response_reg"/>
    <property type="match status" value="1"/>
</dbReference>
<dbReference type="CDD" id="cd17535">
    <property type="entry name" value="REC_NarL-like"/>
    <property type="match status" value="1"/>
</dbReference>
<dbReference type="InterPro" id="IPR039420">
    <property type="entry name" value="WalR-like"/>
</dbReference>
<dbReference type="GO" id="GO:0006355">
    <property type="term" value="P:regulation of DNA-templated transcription"/>
    <property type="evidence" value="ECO:0007669"/>
    <property type="project" value="InterPro"/>
</dbReference>
<dbReference type="GO" id="GO:0003677">
    <property type="term" value="F:DNA binding"/>
    <property type="evidence" value="ECO:0007669"/>
    <property type="project" value="UniProtKB-KW"/>
</dbReference>
<comment type="caution">
    <text evidence="6">The sequence shown here is derived from an EMBL/GenBank/DDBJ whole genome shotgun (WGS) entry which is preliminary data.</text>
</comment>